<evidence type="ECO:0000256" key="4">
    <source>
        <dbReference type="ARBA" id="ARBA00022692"/>
    </source>
</evidence>
<dbReference type="Pfam" id="PF00528">
    <property type="entry name" value="BPD_transp_1"/>
    <property type="match status" value="1"/>
</dbReference>
<gene>
    <name evidence="9" type="ORF">Atai01_47330</name>
</gene>
<feature type="domain" description="ABC transmembrane type-1" evidence="8">
    <location>
        <begin position="59"/>
        <end position="243"/>
    </location>
</feature>
<evidence type="ECO:0000256" key="6">
    <source>
        <dbReference type="ARBA" id="ARBA00023136"/>
    </source>
</evidence>
<dbReference type="PANTHER" id="PTHR30151">
    <property type="entry name" value="ALKANE SULFONATE ABC TRANSPORTER-RELATED, MEMBRANE SUBUNIT"/>
    <property type="match status" value="1"/>
</dbReference>
<sequence>MTTGVIRRGKIPGKTLLGSVGVAALAVIVWQLVSGMTFVVPSPGDTVSALLRDLGDRNYLLNLQYTFVAAFWAFVIGSAAGFLLGLGLGLFRWAQIVFEPIITALNGLPKIILYPVLLPVFGLSISSKIAMGVLFALFPVLVNVAIGSRNVPAVYRKLARSVNASGPQRLWYVILPAIRRPAIAGLRLATSLALVGVVLAEFFATKFGLGRVVLQSYSAGQYADMMATILLLILVSFVLSVLLWWWERRMR</sequence>
<evidence type="ECO:0000256" key="1">
    <source>
        <dbReference type="ARBA" id="ARBA00004651"/>
    </source>
</evidence>
<proteinExistence type="inferred from homology"/>
<evidence type="ECO:0000256" key="5">
    <source>
        <dbReference type="ARBA" id="ARBA00022989"/>
    </source>
</evidence>
<keyword evidence="3" id="KW-1003">Cell membrane</keyword>
<dbReference type="InterPro" id="IPR035906">
    <property type="entry name" value="MetI-like_sf"/>
</dbReference>
<keyword evidence="5 7" id="KW-1133">Transmembrane helix</keyword>
<evidence type="ECO:0000256" key="3">
    <source>
        <dbReference type="ARBA" id="ARBA00022475"/>
    </source>
</evidence>
<dbReference type="GO" id="GO:0005886">
    <property type="term" value="C:plasma membrane"/>
    <property type="evidence" value="ECO:0007669"/>
    <property type="project" value="UniProtKB-SubCell"/>
</dbReference>
<evidence type="ECO:0000313" key="9">
    <source>
        <dbReference type="EMBL" id="GLY68114.1"/>
    </source>
</evidence>
<dbReference type="InterPro" id="IPR000515">
    <property type="entry name" value="MetI-like"/>
</dbReference>
<dbReference type="EMBL" id="BSTI01000010">
    <property type="protein sequence ID" value="GLY68114.1"/>
    <property type="molecule type" value="Genomic_DNA"/>
</dbReference>
<evidence type="ECO:0000259" key="8">
    <source>
        <dbReference type="PROSITE" id="PS50928"/>
    </source>
</evidence>
<dbReference type="GO" id="GO:0055085">
    <property type="term" value="P:transmembrane transport"/>
    <property type="evidence" value="ECO:0007669"/>
    <property type="project" value="InterPro"/>
</dbReference>
<dbReference type="AlphaFoldDB" id="A0A9W6R2U4"/>
<feature type="transmembrane region" description="Helical" evidence="7">
    <location>
        <begin position="96"/>
        <end position="117"/>
    </location>
</feature>
<feature type="transmembrane region" description="Helical" evidence="7">
    <location>
        <begin position="129"/>
        <end position="147"/>
    </location>
</feature>
<keyword evidence="10" id="KW-1185">Reference proteome</keyword>
<dbReference type="RefSeq" id="WP_027946846.1">
    <property type="nucleotide sequence ID" value="NZ_BSTI01000010.1"/>
</dbReference>
<keyword evidence="6 7" id="KW-0472">Membrane</keyword>
<comment type="caution">
    <text evidence="9">The sequence shown here is derived from an EMBL/GenBank/DDBJ whole genome shotgun (WGS) entry which is preliminary data.</text>
</comment>
<evidence type="ECO:0000256" key="2">
    <source>
        <dbReference type="ARBA" id="ARBA00022448"/>
    </source>
</evidence>
<dbReference type="Proteomes" id="UP001165136">
    <property type="component" value="Unassembled WGS sequence"/>
</dbReference>
<reference evidence="9" key="1">
    <citation type="submission" date="2023-03" db="EMBL/GenBank/DDBJ databases">
        <title>Amycolatopsis taiwanensis NBRC 103393.</title>
        <authorList>
            <person name="Ichikawa N."/>
            <person name="Sato H."/>
            <person name="Tonouchi N."/>
        </authorList>
    </citation>
    <scope>NUCLEOTIDE SEQUENCE</scope>
    <source>
        <strain evidence="9">NBRC 103393</strain>
    </source>
</reference>
<feature type="transmembrane region" description="Helical" evidence="7">
    <location>
        <begin position="59"/>
        <end position="84"/>
    </location>
</feature>
<comment type="similarity">
    <text evidence="7">Belongs to the binding-protein-dependent transport system permease family.</text>
</comment>
<name>A0A9W6R2U4_9PSEU</name>
<feature type="transmembrane region" description="Helical" evidence="7">
    <location>
        <begin position="16"/>
        <end position="39"/>
    </location>
</feature>
<keyword evidence="2 7" id="KW-0813">Transport</keyword>
<organism evidence="9 10">
    <name type="scientific">Amycolatopsis taiwanensis</name>
    <dbReference type="NCBI Taxonomy" id="342230"/>
    <lineage>
        <taxon>Bacteria</taxon>
        <taxon>Bacillati</taxon>
        <taxon>Actinomycetota</taxon>
        <taxon>Actinomycetes</taxon>
        <taxon>Pseudonocardiales</taxon>
        <taxon>Pseudonocardiaceae</taxon>
        <taxon>Amycolatopsis</taxon>
    </lineage>
</organism>
<feature type="transmembrane region" description="Helical" evidence="7">
    <location>
        <begin position="225"/>
        <end position="246"/>
    </location>
</feature>
<dbReference type="CDD" id="cd06261">
    <property type="entry name" value="TM_PBP2"/>
    <property type="match status" value="1"/>
</dbReference>
<comment type="subcellular location">
    <subcellularLocation>
        <location evidence="1 7">Cell membrane</location>
        <topology evidence="1 7">Multi-pass membrane protein</topology>
    </subcellularLocation>
</comment>
<keyword evidence="4 7" id="KW-0812">Transmembrane</keyword>
<evidence type="ECO:0000256" key="7">
    <source>
        <dbReference type="RuleBase" id="RU363032"/>
    </source>
</evidence>
<dbReference type="SUPFAM" id="SSF161098">
    <property type="entry name" value="MetI-like"/>
    <property type="match status" value="1"/>
</dbReference>
<feature type="transmembrane region" description="Helical" evidence="7">
    <location>
        <begin position="184"/>
        <end position="205"/>
    </location>
</feature>
<protein>
    <submittedName>
        <fullName evidence="9">ABC transporter permease</fullName>
    </submittedName>
</protein>
<dbReference type="PROSITE" id="PS50928">
    <property type="entry name" value="ABC_TM1"/>
    <property type="match status" value="1"/>
</dbReference>
<dbReference type="PANTHER" id="PTHR30151:SF20">
    <property type="entry name" value="ABC TRANSPORTER PERMEASE PROTEIN HI_0355-RELATED"/>
    <property type="match status" value="1"/>
</dbReference>
<accession>A0A9W6R2U4</accession>
<dbReference type="Gene3D" id="1.10.3720.10">
    <property type="entry name" value="MetI-like"/>
    <property type="match status" value="1"/>
</dbReference>
<evidence type="ECO:0000313" key="10">
    <source>
        <dbReference type="Proteomes" id="UP001165136"/>
    </source>
</evidence>